<protein>
    <submittedName>
        <fullName evidence="2">XRE family transcriptional regulator</fullName>
    </submittedName>
</protein>
<dbReference type="SMART" id="SM00530">
    <property type="entry name" value="HTH_XRE"/>
    <property type="match status" value="1"/>
</dbReference>
<evidence type="ECO:0000313" key="2">
    <source>
        <dbReference type="EMBL" id="RXZ63815.1"/>
    </source>
</evidence>
<comment type="caution">
    <text evidence="2">The sequence shown here is derived from an EMBL/GenBank/DDBJ whole genome shotgun (WGS) entry which is preliminary data.</text>
</comment>
<dbReference type="EMBL" id="SDOZ01000001">
    <property type="protein sequence ID" value="RXZ63815.1"/>
    <property type="molecule type" value="Genomic_DNA"/>
</dbReference>
<name>A0A4Q2KFP3_9FIRM</name>
<feature type="domain" description="HTH cro/C1-type" evidence="1">
    <location>
        <begin position="11"/>
        <end position="66"/>
    </location>
</feature>
<dbReference type="InterPro" id="IPR010982">
    <property type="entry name" value="Lambda_DNA-bd_dom_sf"/>
</dbReference>
<accession>A0A4Q2KFP3</accession>
<organism evidence="2 3">
    <name type="scientific">Candidatus Borkfalkia ceftriaxoniphila</name>
    <dbReference type="NCBI Taxonomy" id="2508949"/>
    <lineage>
        <taxon>Bacteria</taxon>
        <taxon>Bacillati</taxon>
        <taxon>Bacillota</taxon>
        <taxon>Clostridia</taxon>
        <taxon>Christensenellales</taxon>
        <taxon>Christensenellaceae</taxon>
        <taxon>Candidatus Borkfalkia</taxon>
    </lineage>
</organism>
<reference evidence="2 3" key="1">
    <citation type="journal article" date="2019" name="Gut">
        <title>Antibiotics-induced monodominance of a novel gut bacterial order.</title>
        <authorList>
            <person name="Hildebrand F."/>
            <person name="Moitinho-Silva L."/>
            <person name="Blasche S."/>
            <person name="Jahn M.T."/>
            <person name="Gossmann T.I."/>
            <person name="Heuerta-Cepas J."/>
            <person name="Hercog R."/>
            <person name="Luetge M."/>
            <person name="Bahram M."/>
            <person name="Pryszlak A."/>
            <person name="Alves R.J."/>
            <person name="Waszak S.M."/>
            <person name="Zhu A."/>
            <person name="Ye L."/>
            <person name="Costea P.I."/>
            <person name="Aalvink S."/>
            <person name="Belzer C."/>
            <person name="Forslund S.K."/>
            <person name="Sunagawa S."/>
            <person name="Hentschel U."/>
            <person name="Merten C."/>
            <person name="Patil K.R."/>
            <person name="Benes V."/>
            <person name="Bork P."/>
        </authorList>
    </citation>
    <scope>NUCLEOTIDE SEQUENCE [LARGE SCALE GENOMIC DNA]</scope>
    <source>
        <strain evidence="2 3">HDS1380</strain>
    </source>
</reference>
<evidence type="ECO:0000313" key="3">
    <source>
        <dbReference type="Proteomes" id="UP000291269"/>
    </source>
</evidence>
<proteinExistence type="predicted"/>
<evidence type="ECO:0000259" key="1">
    <source>
        <dbReference type="PROSITE" id="PS50943"/>
    </source>
</evidence>
<sequence>MTVNDAVAKRIYKLLEKYDMTKYRLEQKSGIYHGAMNRILSGQNKTVTLTTLYKLANGFDITIFEFLDDDLFRSKDIELD</sequence>
<dbReference type="InterPro" id="IPR001387">
    <property type="entry name" value="Cro/C1-type_HTH"/>
</dbReference>
<dbReference type="OrthoDB" id="9781521at2"/>
<dbReference type="PROSITE" id="PS50943">
    <property type="entry name" value="HTH_CROC1"/>
    <property type="match status" value="1"/>
</dbReference>
<dbReference type="AlphaFoldDB" id="A0A4Q2KFP3"/>
<dbReference type="Pfam" id="PF13443">
    <property type="entry name" value="HTH_26"/>
    <property type="match status" value="1"/>
</dbReference>
<dbReference type="SUPFAM" id="SSF47413">
    <property type="entry name" value="lambda repressor-like DNA-binding domains"/>
    <property type="match status" value="1"/>
</dbReference>
<dbReference type="Gene3D" id="1.10.260.40">
    <property type="entry name" value="lambda repressor-like DNA-binding domains"/>
    <property type="match status" value="1"/>
</dbReference>
<dbReference type="Proteomes" id="UP000291269">
    <property type="component" value="Unassembled WGS sequence"/>
</dbReference>
<dbReference type="RefSeq" id="WP_129222897.1">
    <property type="nucleotide sequence ID" value="NZ_SDOZ01000001.1"/>
</dbReference>
<dbReference type="GO" id="GO:0003677">
    <property type="term" value="F:DNA binding"/>
    <property type="evidence" value="ECO:0007669"/>
    <property type="project" value="InterPro"/>
</dbReference>
<keyword evidence="3" id="KW-1185">Reference proteome</keyword>
<gene>
    <name evidence="2" type="ORF">ESZ91_00100</name>
</gene>